<sequence>MCGTPKYLAPEIIKGKNYDKAVDYWSLGILIYEMLNGKPPFSNTSIDKLYQDICNIPAQMKPEFSPQTVSLLTLLLEVDPDKRLVNFNECKSHPFFEGIDWDLLSSKEVIPTFKPKVSSPNDIRNFDKDFTNERPAESIEIESMSSGQKIRNKYEGFTYIAKSINK</sequence>
<evidence type="ECO:0000313" key="10">
    <source>
        <dbReference type="Proteomes" id="UP000187209"/>
    </source>
</evidence>
<feature type="domain" description="AGC-kinase C-terminal" evidence="8">
    <location>
        <begin position="97"/>
        <end position="166"/>
    </location>
</feature>
<dbReference type="InterPro" id="IPR000719">
    <property type="entry name" value="Prot_kinase_dom"/>
</dbReference>
<keyword evidence="4" id="KW-0547">Nucleotide-binding</keyword>
<dbReference type="PROSITE" id="PS50011">
    <property type="entry name" value="PROTEIN_KINASE_DOM"/>
    <property type="match status" value="1"/>
</dbReference>
<dbReference type="AlphaFoldDB" id="A0A1R2BYC5"/>
<keyword evidence="10" id="KW-1185">Reference proteome</keyword>
<dbReference type="GO" id="GO:0004674">
    <property type="term" value="F:protein serine/threonine kinase activity"/>
    <property type="evidence" value="ECO:0007669"/>
    <property type="project" value="UniProtKB-KW"/>
</dbReference>
<evidence type="ECO:0000313" key="9">
    <source>
        <dbReference type="EMBL" id="OMJ81806.1"/>
    </source>
</evidence>
<evidence type="ECO:0000259" key="7">
    <source>
        <dbReference type="PROSITE" id="PS50011"/>
    </source>
</evidence>
<dbReference type="PANTHER" id="PTHR24351">
    <property type="entry name" value="RIBOSOMAL PROTEIN S6 KINASE"/>
    <property type="match status" value="1"/>
</dbReference>
<keyword evidence="5" id="KW-0418">Kinase</keyword>
<dbReference type="Pfam" id="PF00433">
    <property type="entry name" value="Pkinase_C"/>
    <property type="match status" value="1"/>
</dbReference>
<evidence type="ECO:0000256" key="1">
    <source>
        <dbReference type="ARBA" id="ARBA00022527"/>
    </source>
</evidence>
<evidence type="ECO:0000256" key="4">
    <source>
        <dbReference type="ARBA" id="ARBA00022741"/>
    </source>
</evidence>
<accession>A0A1R2BYC5</accession>
<proteinExistence type="predicted"/>
<organism evidence="9 10">
    <name type="scientific">Stentor coeruleus</name>
    <dbReference type="NCBI Taxonomy" id="5963"/>
    <lineage>
        <taxon>Eukaryota</taxon>
        <taxon>Sar</taxon>
        <taxon>Alveolata</taxon>
        <taxon>Ciliophora</taxon>
        <taxon>Postciliodesmatophora</taxon>
        <taxon>Heterotrichea</taxon>
        <taxon>Heterotrichida</taxon>
        <taxon>Stentoridae</taxon>
        <taxon>Stentor</taxon>
    </lineage>
</organism>
<keyword evidence="6" id="KW-0067">ATP-binding</keyword>
<reference evidence="9 10" key="1">
    <citation type="submission" date="2016-11" db="EMBL/GenBank/DDBJ databases">
        <title>The macronuclear genome of Stentor coeruleus: a giant cell with tiny introns.</title>
        <authorList>
            <person name="Slabodnick M."/>
            <person name="Ruby J.G."/>
            <person name="Reiff S.B."/>
            <person name="Swart E.C."/>
            <person name="Gosai S."/>
            <person name="Prabakaran S."/>
            <person name="Witkowska E."/>
            <person name="Larue G.E."/>
            <person name="Fisher S."/>
            <person name="Freeman R.M."/>
            <person name="Gunawardena J."/>
            <person name="Chu W."/>
            <person name="Stover N.A."/>
            <person name="Gregory B.D."/>
            <person name="Nowacki M."/>
            <person name="Derisi J."/>
            <person name="Roy S.W."/>
            <person name="Marshall W.F."/>
            <person name="Sood P."/>
        </authorList>
    </citation>
    <scope>NUCLEOTIDE SEQUENCE [LARGE SCALE GENOMIC DNA]</scope>
    <source>
        <strain evidence="9">WM001</strain>
    </source>
</reference>
<keyword evidence="1" id="KW-0723">Serine/threonine-protein kinase</keyword>
<evidence type="ECO:0000256" key="3">
    <source>
        <dbReference type="ARBA" id="ARBA00022679"/>
    </source>
</evidence>
<feature type="domain" description="Protein kinase" evidence="7">
    <location>
        <begin position="1"/>
        <end position="96"/>
    </location>
</feature>
<dbReference type="EMBL" id="MPUH01000365">
    <property type="protein sequence ID" value="OMJ81806.1"/>
    <property type="molecule type" value="Genomic_DNA"/>
</dbReference>
<evidence type="ECO:0000256" key="6">
    <source>
        <dbReference type="ARBA" id="ARBA00022840"/>
    </source>
</evidence>
<dbReference type="OrthoDB" id="417954at2759"/>
<name>A0A1R2BYC5_9CILI</name>
<dbReference type="SUPFAM" id="SSF56112">
    <property type="entry name" value="Protein kinase-like (PK-like)"/>
    <property type="match status" value="1"/>
</dbReference>
<keyword evidence="3" id="KW-0808">Transferase</keyword>
<dbReference type="SMART" id="SM00133">
    <property type="entry name" value="S_TK_X"/>
    <property type="match status" value="1"/>
</dbReference>
<dbReference type="InterPro" id="IPR000961">
    <property type="entry name" value="AGC-kinase_C"/>
</dbReference>
<evidence type="ECO:0000259" key="8">
    <source>
        <dbReference type="PROSITE" id="PS51285"/>
    </source>
</evidence>
<evidence type="ECO:0000256" key="2">
    <source>
        <dbReference type="ARBA" id="ARBA00022553"/>
    </source>
</evidence>
<dbReference type="SMART" id="SM00220">
    <property type="entry name" value="S_TKc"/>
    <property type="match status" value="1"/>
</dbReference>
<dbReference type="Proteomes" id="UP000187209">
    <property type="component" value="Unassembled WGS sequence"/>
</dbReference>
<dbReference type="PROSITE" id="PS51285">
    <property type="entry name" value="AGC_KINASE_CTER"/>
    <property type="match status" value="1"/>
</dbReference>
<dbReference type="Gene3D" id="3.30.200.20">
    <property type="entry name" value="Phosphorylase Kinase, domain 1"/>
    <property type="match status" value="1"/>
</dbReference>
<comment type="caution">
    <text evidence="9">The sequence shown here is derived from an EMBL/GenBank/DDBJ whole genome shotgun (WGS) entry which is preliminary data.</text>
</comment>
<keyword evidence="2" id="KW-0597">Phosphoprotein</keyword>
<gene>
    <name evidence="9" type="ORF">SteCoe_17625</name>
</gene>
<dbReference type="Pfam" id="PF00069">
    <property type="entry name" value="Pkinase"/>
    <property type="match status" value="1"/>
</dbReference>
<evidence type="ECO:0000256" key="5">
    <source>
        <dbReference type="ARBA" id="ARBA00022777"/>
    </source>
</evidence>
<evidence type="ECO:0008006" key="11">
    <source>
        <dbReference type="Google" id="ProtNLM"/>
    </source>
</evidence>
<protein>
    <recommendedName>
        <fullName evidence="11">Protein kinase domain-containing protein</fullName>
    </recommendedName>
</protein>
<dbReference type="InterPro" id="IPR017892">
    <property type="entry name" value="Pkinase_C"/>
</dbReference>
<dbReference type="Gene3D" id="1.10.510.10">
    <property type="entry name" value="Transferase(Phosphotransferase) domain 1"/>
    <property type="match status" value="1"/>
</dbReference>
<dbReference type="GO" id="GO:0005524">
    <property type="term" value="F:ATP binding"/>
    <property type="evidence" value="ECO:0007669"/>
    <property type="project" value="UniProtKB-KW"/>
</dbReference>
<dbReference type="InterPro" id="IPR011009">
    <property type="entry name" value="Kinase-like_dom_sf"/>
</dbReference>